<evidence type="ECO:0008006" key="7">
    <source>
        <dbReference type="Google" id="ProtNLM"/>
    </source>
</evidence>
<keyword evidence="1" id="KW-0677">Repeat</keyword>
<feature type="compositionally biased region" description="Low complexity" evidence="2">
    <location>
        <begin position="1208"/>
        <end position="1220"/>
    </location>
</feature>
<dbReference type="Pfam" id="PF21426">
    <property type="entry name" value="GBS104-like_Ig"/>
    <property type="match status" value="1"/>
</dbReference>
<dbReference type="Pfam" id="PF00395">
    <property type="entry name" value="SLH"/>
    <property type="match status" value="3"/>
</dbReference>
<evidence type="ECO:0000259" key="3">
    <source>
        <dbReference type="PROSITE" id="PS50234"/>
    </source>
</evidence>
<evidence type="ECO:0000313" key="5">
    <source>
        <dbReference type="EMBL" id="GIO68157.1"/>
    </source>
</evidence>
<dbReference type="RefSeq" id="WP_212950554.1">
    <property type="nucleotide sequence ID" value="NZ_BORW01000015.1"/>
</dbReference>
<evidence type="ECO:0000256" key="1">
    <source>
        <dbReference type="ARBA" id="ARBA00022737"/>
    </source>
</evidence>
<organism evidence="5 6">
    <name type="scientific">Paenibacillus cookii</name>
    <dbReference type="NCBI Taxonomy" id="157839"/>
    <lineage>
        <taxon>Bacteria</taxon>
        <taxon>Bacillati</taxon>
        <taxon>Bacillota</taxon>
        <taxon>Bacilli</taxon>
        <taxon>Bacillales</taxon>
        <taxon>Paenibacillaceae</taxon>
        <taxon>Paenibacillus</taxon>
    </lineage>
</organism>
<dbReference type="PROSITE" id="PS50234">
    <property type="entry name" value="VWFA"/>
    <property type="match status" value="1"/>
</dbReference>
<feature type="compositionally biased region" description="Pro residues" evidence="2">
    <location>
        <begin position="1198"/>
        <end position="1207"/>
    </location>
</feature>
<dbReference type="PANTHER" id="PTHR43308:SF5">
    <property type="entry name" value="S-LAYER PROTEIN _ PEPTIDOGLYCAN ENDO-BETA-N-ACETYLGLUCOSAMINIDASE"/>
    <property type="match status" value="1"/>
</dbReference>
<dbReference type="PANTHER" id="PTHR43308">
    <property type="entry name" value="OUTER MEMBRANE PROTEIN ALPHA-RELATED"/>
    <property type="match status" value="1"/>
</dbReference>
<dbReference type="InterPro" id="IPR049319">
    <property type="entry name" value="GBS104-like_Ig"/>
</dbReference>
<dbReference type="Gene3D" id="3.40.50.410">
    <property type="entry name" value="von Willebrand factor, type A domain"/>
    <property type="match status" value="1"/>
</dbReference>
<accession>A0ABQ4LY08</accession>
<keyword evidence="6" id="KW-1185">Reference proteome</keyword>
<reference evidence="5 6" key="1">
    <citation type="submission" date="2021-03" db="EMBL/GenBank/DDBJ databases">
        <title>Antimicrobial resistance genes in bacteria isolated from Japanese honey, and their potential for conferring macrolide and lincosamide resistance in the American foulbrood pathogen Paenibacillus larvae.</title>
        <authorList>
            <person name="Okamoto M."/>
            <person name="Kumagai M."/>
            <person name="Kanamori H."/>
            <person name="Takamatsu D."/>
        </authorList>
    </citation>
    <scope>NUCLEOTIDE SEQUENCE [LARGE SCALE GENOMIC DNA]</scope>
    <source>
        <strain evidence="5 6">J21TS3</strain>
    </source>
</reference>
<dbReference type="Gene3D" id="3.10.20.320">
    <property type="entry name" value="Putative peptidoglycan bound protein (lpxtg motif)"/>
    <property type="match status" value="6"/>
</dbReference>
<proteinExistence type="predicted"/>
<dbReference type="Proteomes" id="UP000680638">
    <property type="component" value="Unassembled WGS sequence"/>
</dbReference>
<dbReference type="Pfam" id="PF06458">
    <property type="entry name" value="MucBP"/>
    <property type="match status" value="10"/>
</dbReference>
<feature type="domain" description="SLH" evidence="4">
    <location>
        <begin position="1286"/>
        <end position="1343"/>
    </location>
</feature>
<dbReference type="EMBL" id="BORW01000015">
    <property type="protein sequence ID" value="GIO68157.1"/>
    <property type="molecule type" value="Genomic_DNA"/>
</dbReference>
<evidence type="ECO:0000313" key="6">
    <source>
        <dbReference type="Proteomes" id="UP000680638"/>
    </source>
</evidence>
<dbReference type="SUPFAM" id="SSF53300">
    <property type="entry name" value="vWA-like"/>
    <property type="match status" value="1"/>
</dbReference>
<evidence type="ECO:0000256" key="2">
    <source>
        <dbReference type="SAM" id="MobiDB-lite"/>
    </source>
</evidence>
<feature type="compositionally biased region" description="Pro residues" evidence="2">
    <location>
        <begin position="1221"/>
        <end position="1236"/>
    </location>
</feature>
<comment type="caution">
    <text evidence="5">The sequence shown here is derived from an EMBL/GenBank/DDBJ whole genome shotgun (WGS) entry which is preliminary data.</text>
</comment>
<dbReference type="CDD" id="cd00198">
    <property type="entry name" value="vWFA"/>
    <property type="match status" value="1"/>
</dbReference>
<dbReference type="InterPro" id="IPR009459">
    <property type="entry name" value="MucBP_dom"/>
</dbReference>
<protein>
    <recommendedName>
        <fullName evidence="7">VWA domain-containing protein</fullName>
    </recommendedName>
</protein>
<dbReference type="InterPro" id="IPR002035">
    <property type="entry name" value="VWF_A"/>
</dbReference>
<dbReference type="PROSITE" id="PS51272">
    <property type="entry name" value="SLH"/>
    <property type="match status" value="3"/>
</dbReference>
<dbReference type="InterPro" id="IPR001119">
    <property type="entry name" value="SLH_dom"/>
</dbReference>
<feature type="region of interest" description="Disordered" evidence="2">
    <location>
        <begin position="1198"/>
        <end position="1236"/>
    </location>
</feature>
<feature type="domain" description="VWFA" evidence="3">
    <location>
        <begin position="76"/>
        <end position="304"/>
    </location>
</feature>
<name>A0ABQ4LY08_9BACL</name>
<dbReference type="SMART" id="SM00327">
    <property type="entry name" value="VWA"/>
    <property type="match status" value="1"/>
</dbReference>
<dbReference type="InterPro" id="IPR036465">
    <property type="entry name" value="vWFA_dom_sf"/>
</dbReference>
<gene>
    <name evidence="5" type="ORF">J21TS3_29780</name>
</gene>
<feature type="domain" description="SLH" evidence="4">
    <location>
        <begin position="1222"/>
        <end position="1285"/>
    </location>
</feature>
<sequence length="1455" mass="161236">MKRGLKLVASWLLVLSVLTGLIPGNLFLNSASAASNELIWPNPGAINLNKKAEPAGKGQWKVTLTVEGKNIQSSSDVVLVIDRSGSMRNSNRMVNAKEAATKFVDNLLIKDSTTRIAVVTFDKTADEKSSFLGFSQKDSLKNKIKGITVSNEGTNIQAGLNKARTMLTGSQAQNKIIVLLSDGAPTYSYKASHAAAYNWPQNKYDYTLNDFNYNGKVLGSGSSYYLGWTQAYTVDRKDVEDNGIAALSEAKLAWDGGIGMYSIGLEVGNDKDAKYVLNHVQNKGYYSSNSADLGKVFSELSSQIAYAAQDAIVTDPMGDMFNLVGEPTVSQGTITLDKKTETFTWNVGNIMEGSPATLTYIVEMDQSKNPDPNQLYPTNGTTTIDYTDIHGKDVTKNFEVPQVSFGKGSITVKGYRVNADGQPVNAEGVVVDKPELAEQLYNQKFKQDGKDSLDIDQTYAVSAPTIDGYQLEVGIDPTNVKLTMSEPTPTVWFGFMEAVEQHVTVKYLDKGTNKALAEPAVVKGLKGKQIELEAKKIPGYTPEKASDKYTFTGKDGQEYAFHYTADKQTVTIRYVDQDSKQEIKDATTQEGVTDQEIKLTAPSIDGYTPVKSEVAYKFTADEKQEVVIFYKANEQQVTVQHRVEGTDKELVQPTTHKGHKGEEVNVAEKIPGYTPVTDTETYTFTGEKDQKHTVYYTADKQTVTIRYVDQDSKQEIKDATTQDGVTDQEIKLTAPSIDGYTPVKSEVAYKFTADEKQEVVIFYKANEQQVTVQHRVEGTDKELVQPTTHKGHKGEEVNVAEKIPGYTPVTDTETYTFTGEKDQKHTVYYTADKQTVTIRYVDQDSKQEIKDATTQDGVTDQEIKLTAPSIDGYTPVKSEVAYKFTADEKQEVVIYYTADKPAPEMRTIIVKYLEEGTNQQLLEPASLQGEVGKEVLLKAPNIEGYVPAIPEISYPVSPESNQEYVFYYKKQVSEPEERTVSIHHVDQETNDRIAETTTLTGKVGETLRWSEKPITVLDAVYSPLEINHEYLITDAPEQEYTVYYKKGQDETIVQLLVRFLNKLTNEELGQKTYSGKPDEAITIKPDPITVSGAVYKPEQAEYPYRFTGEALQELIVYFIPDTAPVEKDQEVTVKYLEQGTGAELAASTVLKGKAGSSVTLTAVPVTGYTPVKSSVVYQFEDQNGQEYIFYYTKNAPPVTPPIDPSPSNPGSSSGNSGSVTPLPPAPPVVPPLPPAPPKLDTANHFNYINGYPDGMVKPENNISREEVAAIFYRLMDDATRSDYMKSTSSYKDVAATRWSSKNIATMENAGIITGYPDGTFKPGRSITRAEFAAIASRFDDLDQQENTMISDIKGHWAEKYIVSAANKGWIKGYPDGTFKPNQYITRAEAMAFINSVLNRKVKVEGIHKDAKAWPDNTLNKWYYADVLEATNNHDYSRNADGAETWEQVKPDRVYP</sequence>
<evidence type="ECO:0000259" key="4">
    <source>
        <dbReference type="PROSITE" id="PS51272"/>
    </source>
</evidence>
<dbReference type="Pfam" id="PF00092">
    <property type="entry name" value="VWA"/>
    <property type="match status" value="1"/>
</dbReference>
<feature type="domain" description="SLH" evidence="4">
    <location>
        <begin position="1344"/>
        <end position="1407"/>
    </location>
</feature>
<dbReference type="InterPro" id="IPR051465">
    <property type="entry name" value="Cell_Envelope_Struct_Comp"/>
</dbReference>